<keyword evidence="1" id="KW-0732">Signal</keyword>
<reference evidence="2 3" key="1">
    <citation type="submission" date="2019-06" db="EMBL/GenBank/DDBJ databases">
        <title>Whole genome sequence for Cellvibrionaceae sp. R142.</title>
        <authorList>
            <person name="Wang G."/>
        </authorList>
    </citation>
    <scope>NUCLEOTIDE SEQUENCE [LARGE SCALE GENOMIC DNA]</scope>
    <source>
        <strain evidence="2 3">R142</strain>
    </source>
</reference>
<feature type="signal peptide" evidence="1">
    <location>
        <begin position="1"/>
        <end position="19"/>
    </location>
</feature>
<sequence length="111" mass="11726">MKYVSNLIFLLLVTLSAQAVADSVECGGLVAIVMANSSDCADASGVKHLAYRTDKTTNNWLCTETSAGSSMVLAAYISSKPVSVTIPNQTTGTTCSTLQGHWLKDLNVILQ</sequence>
<comment type="caution">
    <text evidence="2">The sequence shown here is derived from an EMBL/GenBank/DDBJ whole genome shotgun (WGS) entry which is preliminary data.</text>
</comment>
<gene>
    <name evidence="2" type="ORF">FKG94_28490</name>
</gene>
<accession>A0A545SKT7</accession>
<dbReference type="AlphaFoldDB" id="A0A545SKT7"/>
<organism evidence="2 3">
    <name type="scientific">Exilibacterium tricleocarpae</name>
    <dbReference type="NCBI Taxonomy" id="2591008"/>
    <lineage>
        <taxon>Bacteria</taxon>
        <taxon>Pseudomonadati</taxon>
        <taxon>Pseudomonadota</taxon>
        <taxon>Gammaproteobacteria</taxon>
        <taxon>Cellvibrionales</taxon>
        <taxon>Cellvibrionaceae</taxon>
        <taxon>Exilibacterium</taxon>
    </lineage>
</organism>
<name>A0A545SKT7_9GAMM</name>
<evidence type="ECO:0000313" key="2">
    <source>
        <dbReference type="EMBL" id="TQV65597.1"/>
    </source>
</evidence>
<keyword evidence="3" id="KW-1185">Reference proteome</keyword>
<evidence type="ECO:0000313" key="3">
    <source>
        <dbReference type="Proteomes" id="UP000319732"/>
    </source>
</evidence>
<dbReference type="EMBL" id="VHSG01000068">
    <property type="protein sequence ID" value="TQV65597.1"/>
    <property type="molecule type" value="Genomic_DNA"/>
</dbReference>
<proteinExistence type="predicted"/>
<dbReference type="RefSeq" id="WP_142930346.1">
    <property type="nucleotide sequence ID" value="NZ_ML660143.1"/>
</dbReference>
<protein>
    <recommendedName>
        <fullName evidence="4">DUF3019 domain-containing protein</fullName>
    </recommendedName>
</protein>
<evidence type="ECO:0008006" key="4">
    <source>
        <dbReference type="Google" id="ProtNLM"/>
    </source>
</evidence>
<evidence type="ECO:0000256" key="1">
    <source>
        <dbReference type="SAM" id="SignalP"/>
    </source>
</evidence>
<feature type="chain" id="PRO_5021975028" description="DUF3019 domain-containing protein" evidence="1">
    <location>
        <begin position="20"/>
        <end position="111"/>
    </location>
</feature>
<dbReference type="Proteomes" id="UP000319732">
    <property type="component" value="Unassembled WGS sequence"/>
</dbReference>